<dbReference type="InterPro" id="IPR003594">
    <property type="entry name" value="HATPase_dom"/>
</dbReference>
<dbReference type="Gene3D" id="3.30.565.10">
    <property type="entry name" value="Histidine kinase-like ATPase, C-terminal domain"/>
    <property type="match status" value="1"/>
</dbReference>
<organism evidence="3 4">
    <name type="scientific">Streptomyces jumonjinensis</name>
    <dbReference type="NCBI Taxonomy" id="1945"/>
    <lineage>
        <taxon>Bacteria</taxon>
        <taxon>Bacillati</taxon>
        <taxon>Actinomycetota</taxon>
        <taxon>Actinomycetes</taxon>
        <taxon>Kitasatosporales</taxon>
        <taxon>Streptomycetaceae</taxon>
        <taxon>Streptomyces</taxon>
    </lineage>
</organism>
<protein>
    <submittedName>
        <fullName evidence="3">ATP-binding protein</fullName>
    </submittedName>
</protein>
<sequence>MARSTRAGAPIDVQDRRRPGQVRRIARAYVRLWGLGDLAGVAELVVSELVTNAFLHGQGNVVRFRMRRDESCVRIEVGDGTPVTIPEQQSVDVLAEGGRGLLLVAAHAHELCLTDDGTGVRCSLPIPGGVR</sequence>
<proteinExistence type="predicted"/>
<reference evidence="3 4" key="1">
    <citation type="submission" date="2019-05" db="EMBL/GenBank/DDBJ databases">
        <title>Comparative genomics and metabolomics analyses of clavulanic acid producing Streptomyces species provides insight into specialized metabolism and evolution of beta-lactam biosynthetic gene clusters.</title>
        <authorList>
            <person name="Moore M.A."/>
            <person name="Cruz-Morales P."/>
            <person name="Barona Gomez F."/>
            <person name="Kapil T."/>
        </authorList>
    </citation>
    <scope>NUCLEOTIDE SEQUENCE [LARGE SCALE GENOMIC DNA]</scope>
    <source>
        <strain evidence="3 4">NRRL 5741</strain>
    </source>
</reference>
<evidence type="ECO:0000259" key="2">
    <source>
        <dbReference type="Pfam" id="PF13581"/>
    </source>
</evidence>
<dbReference type="PANTHER" id="PTHR35526">
    <property type="entry name" value="ANTI-SIGMA-F FACTOR RSBW-RELATED"/>
    <property type="match status" value="1"/>
</dbReference>
<name>A0A646KCE2_STRJU</name>
<keyword evidence="3" id="KW-0067">ATP-binding</keyword>
<evidence type="ECO:0000313" key="3">
    <source>
        <dbReference type="EMBL" id="MQS99892.1"/>
    </source>
</evidence>
<comment type="caution">
    <text evidence="3">The sequence shown here is derived from an EMBL/GenBank/DDBJ whole genome shotgun (WGS) entry which is preliminary data.</text>
</comment>
<keyword evidence="1" id="KW-0808">Transferase</keyword>
<dbReference type="OrthoDB" id="3479721at2"/>
<keyword evidence="3" id="KW-0547">Nucleotide-binding</keyword>
<keyword evidence="1" id="KW-0418">Kinase</keyword>
<dbReference type="InterPro" id="IPR036890">
    <property type="entry name" value="HATPase_C_sf"/>
</dbReference>
<dbReference type="PANTHER" id="PTHR35526:SF3">
    <property type="entry name" value="ANTI-SIGMA-F FACTOR RSBW"/>
    <property type="match status" value="1"/>
</dbReference>
<feature type="domain" description="Histidine kinase/HSP90-like ATPase" evidence="2">
    <location>
        <begin position="20"/>
        <end position="121"/>
    </location>
</feature>
<evidence type="ECO:0000256" key="1">
    <source>
        <dbReference type="ARBA" id="ARBA00022527"/>
    </source>
</evidence>
<dbReference type="InterPro" id="IPR050267">
    <property type="entry name" value="Anti-sigma-factor_SerPK"/>
</dbReference>
<dbReference type="CDD" id="cd16936">
    <property type="entry name" value="HATPase_RsbW-like"/>
    <property type="match status" value="1"/>
</dbReference>
<dbReference type="GO" id="GO:0005524">
    <property type="term" value="F:ATP binding"/>
    <property type="evidence" value="ECO:0007669"/>
    <property type="project" value="UniProtKB-KW"/>
</dbReference>
<dbReference type="AlphaFoldDB" id="A0A646KCE2"/>
<dbReference type="Proteomes" id="UP000419138">
    <property type="component" value="Unassembled WGS sequence"/>
</dbReference>
<evidence type="ECO:0000313" key="4">
    <source>
        <dbReference type="Proteomes" id="UP000419138"/>
    </source>
</evidence>
<accession>A0A646KCE2</accession>
<dbReference type="EMBL" id="VCLA01000051">
    <property type="protein sequence ID" value="MQS99892.1"/>
    <property type="molecule type" value="Genomic_DNA"/>
</dbReference>
<keyword evidence="4" id="KW-1185">Reference proteome</keyword>
<gene>
    <name evidence="3" type="ORF">FF041_06565</name>
</gene>
<dbReference type="GO" id="GO:0004674">
    <property type="term" value="F:protein serine/threonine kinase activity"/>
    <property type="evidence" value="ECO:0007669"/>
    <property type="project" value="UniProtKB-KW"/>
</dbReference>
<dbReference type="Pfam" id="PF13581">
    <property type="entry name" value="HATPase_c_2"/>
    <property type="match status" value="1"/>
</dbReference>
<keyword evidence="1" id="KW-0723">Serine/threonine-protein kinase</keyword>
<dbReference type="SUPFAM" id="SSF55874">
    <property type="entry name" value="ATPase domain of HSP90 chaperone/DNA topoisomerase II/histidine kinase"/>
    <property type="match status" value="1"/>
</dbReference>